<comment type="caution">
    <text evidence="4">The sequence shown here is derived from an EMBL/GenBank/DDBJ whole genome shotgun (WGS) entry which is preliminary data.</text>
</comment>
<dbReference type="Gene3D" id="1.25.40.10">
    <property type="entry name" value="Tetratricopeptide repeat domain"/>
    <property type="match status" value="1"/>
</dbReference>
<evidence type="ECO:0000313" key="4">
    <source>
        <dbReference type="EMBL" id="KAK0528241.1"/>
    </source>
</evidence>
<dbReference type="InterPro" id="IPR019544">
    <property type="entry name" value="Tetratricopeptide_SHNi-TPR_dom"/>
</dbReference>
<dbReference type="AlphaFoldDB" id="A0AAN6JJ51"/>
<protein>
    <recommendedName>
        <fullName evidence="3">Tetratricopeptide SHNi-TPR domain-containing protein</fullName>
    </recommendedName>
</protein>
<name>A0AAN6JJ51_9BASI</name>
<dbReference type="GO" id="GO:0006335">
    <property type="term" value="P:DNA replication-dependent chromatin assembly"/>
    <property type="evidence" value="ECO:0007669"/>
    <property type="project" value="TreeGrafter"/>
</dbReference>
<sequence>LIDGTVLTSTEISWQLANVLTDLGEYNLETESFTDAAADFQAALDVLEPVTDPLAFSRRLAEAHFQLALALEYHPSSVSI</sequence>
<keyword evidence="5" id="KW-1185">Reference proteome</keyword>
<accession>A0AAN6JJ51</accession>
<gene>
    <name evidence="4" type="ORF">OC842_004605</name>
</gene>
<feature type="non-terminal residue" evidence="4">
    <location>
        <position position="1"/>
    </location>
</feature>
<dbReference type="PANTHER" id="PTHR15081:SF1">
    <property type="entry name" value="NUCLEAR AUTOANTIGENIC SPERM PROTEIN"/>
    <property type="match status" value="1"/>
</dbReference>
<evidence type="ECO:0000313" key="5">
    <source>
        <dbReference type="Proteomes" id="UP001176521"/>
    </source>
</evidence>
<reference evidence="4" key="1">
    <citation type="journal article" date="2023" name="PhytoFront">
        <title>Draft Genome Resources of Seven Strains of Tilletia horrida, Causal Agent of Kernel Smut of Rice.</title>
        <authorList>
            <person name="Khanal S."/>
            <person name="Antony Babu S."/>
            <person name="Zhou X.G."/>
        </authorList>
    </citation>
    <scope>NUCLEOTIDE SEQUENCE</scope>
    <source>
        <strain evidence="4">TX3</strain>
    </source>
</reference>
<keyword evidence="1" id="KW-0677">Repeat</keyword>
<feature type="domain" description="Tetratricopeptide SHNi-TPR" evidence="3">
    <location>
        <begin position="17"/>
        <end position="50"/>
    </location>
</feature>
<dbReference type="EMBL" id="JAPDMQ010000280">
    <property type="protein sequence ID" value="KAK0528241.1"/>
    <property type="molecule type" value="Genomic_DNA"/>
</dbReference>
<evidence type="ECO:0000256" key="1">
    <source>
        <dbReference type="ARBA" id="ARBA00022737"/>
    </source>
</evidence>
<evidence type="ECO:0000256" key="2">
    <source>
        <dbReference type="ARBA" id="ARBA00022803"/>
    </source>
</evidence>
<keyword evidence="2" id="KW-0802">TPR repeat</keyword>
<dbReference type="Proteomes" id="UP001176521">
    <property type="component" value="Unassembled WGS sequence"/>
</dbReference>
<evidence type="ECO:0000259" key="3">
    <source>
        <dbReference type="Pfam" id="PF10516"/>
    </source>
</evidence>
<dbReference type="Pfam" id="PF10516">
    <property type="entry name" value="SHNi-TPR"/>
    <property type="match status" value="1"/>
</dbReference>
<dbReference type="GO" id="GO:0042393">
    <property type="term" value="F:histone binding"/>
    <property type="evidence" value="ECO:0007669"/>
    <property type="project" value="TreeGrafter"/>
</dbReference>
<dbReference type="InterPro" id="IPR011990">
    <property type="entry name" value="TPR-like_helical_dom_sf"/>
</dbReference>
<dbReference type="PANTHER" id="PTHR15081">
    <property type="entry name" value="NUCLEAR AUTOANTIGENIC SPERM PROTEIN NASP -RELATED"/>
    <property type="match status" value="1"/>
</dbReference>
<organism evidence="4 5">
    <name type="scientific">Tilletia horrida</name>
    <dbReference type="NCBI Taxonomy" id="155126"/>
    <lineage>
        <taxon>Eukaryota</taxon>
        <taxon>Fungi</taxon>
        <taxon>Dikarya</taxon>
        <taxon>Basidiomycota</taxon>
        <taxon>Ustilaginomycotina</taxon>
        <taxon>Exobasidiomycetes</taxon>
        <taxon>Tilletiales</taxon>
        <taxon>Tilletiaceae</taxon>
        <taxon>Tilletia</taxon>
    </lineage>
</organism>
<dbReference type="InterPro" id="IPR051730">
    <property type="entry name" value="NASP-like"/>
</dbReference>
<proteinExistence type="predicted"/>
<dbReference type="GO" id="GO:0034080">
    <property type="term" value="P:CENP-A containing chromatin assembly"/>
    <property type="evidence" value="ECO:0007669"/>
    <property type="project" value="TreeGrafter"/>
</dbReference>
<dbReference type="GO" id="GO:0005654">
    <property type="term" value="C:nucleoplasm"/>
    <property type="evidence" value="ECO:0007669"/>
    <property type="project" value="TreeGrafter"/>
</dbReference>